<dbReference type="RefSeq" id="WP_179899575.1">
    <property type="nucleotide sequence ID" value="NZ_JACBXV010000010.1"/>
</dbReference>
<evidence type="ECO:0000313" key="2">
    <source>
        <dbReference type="Proteomes" id="UP000572528"/>
    </source>
</evidence>
<reference evidence="1 2" key="1">
    <citation type="submission" date="2020-07" db="EMBL/GenBank/DDBJ databases">
        <title>MOT database genomes.</title>
        <authorList>
            <person name="Joseph S."/>
            <person name="Aduse-Opoku J."/>
            <person name="Hashim A."/>
            <person name="Wade W."/>
            <person name="Curtis M."/>
        </authorList>
    </citation>
    <scope>NUCLEOTIDE SEQUENCE [LARGE SCALE GENOMIC DNA]</scope>
    <source>
        <strain evidence="1 2">WMus004</strain>
    </source>
</reference>
<protein>
    <submittedName>
        <fullName evidence="1">Copper transporter</fullName>
    </submittedName>
</protein>
<dbReference type="InterPro" id="IPR021522">
    <property type="entry name" value="MctB"/>
</dbReference>
<gene>
    <name evidence="1" type="ORF">HZZ05_01580</name>
</gene>
<dbReference type="Pfam" id="PF11382">
    <property type="entry name" value="MctB"/>
    <property type="match status" value="1"/>
</dbReference>
<name>A0A853EFP0_9ACTO</name>
<comment type="caution">
    <text evidence="1">The sequence shown here is derived from an EMBL/GenBank/DDBJ whole genome shotgun (WGS) entry which is preliminary data.</text>
</comment>
<dbReference type="Proteomes" id="UP000572528">
    <property type="component" value="Unassembled WGS sequence"/>
</dbReference>
<sequence length="307" mass="31056">MIDFRYHLVSLISVFLALAVGVVLGAGPLQNSLGTALNDQVSALREDRNATQARLEQTETAVNERDDYIIQAAAQYLPGKLSGKSVALVLLPGANSEDAQAVVAQLEAAGATINGRYTLSSAWVDASRETFRSTYSAQFAGNLGTPASSDTNAILGEGLGRALTGTDASASTLMSLLTASDTPLVTVDVQASGPATMIAVVGPRPEEDPGAQATARATQASTPSVWAQALSGTAAAAPTVVVGQARTETGVVALIRSAGASVTTIDSVGQATAAVSTPLALVSTEAGTRSHYGFDDGAQAVIPPMAG</sequence>
<dbReference type="GO" id="GO:0055070">
    <property type="term" value="P:copper ion homeostasis"/>
    <property type="evidence" value="ECO:0007669"/>
    <property type="project" value="InterPro"/>
</dbReference>
<proteinExistence type="predicted"/>
<evidence type="ECO:0000313" key="1">
    <source>
        <dbReference type="EMBL" id="NYS68233.1"/>
    </source>
</evidence>
<dbReference type="EMBL" id="JACBXV010000010">
    <property type="protein sequence ID" value="NYS68233.1"/>
    <property type="molecule type" value="Genomic_DNA"/>
</dbReference>
<organism evidence="1 2">
    <name type="scientific">Actinomyces bowdenii</name>
    <dbReference type="NCBI Taxonomy" id="131109"/>
    <lineage>
        <taxon>Bacteria</taxon>
        <taxon>Bacillati</taxon>
        <taxon>Actinomycetota</taxon>
        <taxon>Actinomycetes</taxon>
        <taxon>Actinomycetales</taxon>
        <taxon>Actinomycetaceae</taxon>
        <taxon>Actinomyces</taxon>
    </lineage>
</organism>
<dbReference type="AlphaFoldDB" id="A0A853EFP0"/>
<dbReference type="GO" id="GO:0016020">
    <property type="term" value="C:membrane"/>
    <property type="evidence" value="ECO:0007669"/>
    <property type="project" value="InterPro"/>
</dbReference>
<accession>A0A853EFP0</accession>